<comment type="subcellular location">
    <subcellularLocation>
        <location evidence="1 8 9">Nucleus</location>
    </subcellularLocation>
</comment>
<name>A0A6J1DSK6_MOMCH</name>
<dbReference type="Pfam" id="PF02183">
    <property type="entry name" value="HALZ"/>
    <property type="match status" value="1"/>
</dbReference>
<dbReference type="SMART" id="SM00389">
    <property type="entry name" value="HOX"/>
    <property type="match status" value="1"/>
</dbReference>
<dbReference type="Proteomes" id="UP000504603">
    <property type="component" value="Unplaced"/>
</dbReference>
<feature type="domain" description="Homeobox" evidence="13">
    <location>
        <begin position="55"/>
        <end position="115"/>
    </location>
</feature>
<evidence type="ECO:0000256" key="1">
    <source>
        <dbReference type="ARBA" id="ARBA00004123"/>
    </source>
</evidence>
<dbReference type="PROSITE" id="PS50071">
    <property type="entry name" value="HOMEOBOX_2"/>
    <property type="match status" value="1"/>
</dbReference>
<proteinExistence type="inferred from homology"/>
<keyword evidence="5 10" id="KW-0804">Transcription</keyword>
<dbReference type="AlphaFoldDB" id="A0A6J1DSK6"/>
<gene>
    <name evidence="15 16" type="primary">LOC111023462</name>
</gene>
<evidence type="ECO:0000256" key="9">
    <source>
        <dbReference type="RuleBase" id="RU000682"/>
    </source>
</evidence>
<dbReference type="GO" id="GO:0045893">
    <property type="term" value="P:positive regulation of DNA-templated transcription"/>
    <property type="evidence" value="ECO:0007669"/>
    <property type="project" value="TreeGrafter"/>
</dbReference>
<evidence type="ECO:0000256" key="3">
    <source>
        <dbReference type="ARBA" id="ARBA00023125"/>
    </source>
</evidence>
<dbReference type="InterPro" id="IPR003106">
    <property type="entry name" value="Leu_zip_homeo"/>
</dbReference>
<keyword evidence="3 8" id="KW-0238">DNA-binding</keyword>
<keyword evidence="11" id="KW-0175">Coiled coil</keyword>
<evidence type="ECO:0000256" key="12">
    <source>
        <dbReference type="SAM" id="MobiDB-lite"/>
    </source>
</evidence>
<sequence length="237" mass="27555">MKRFGHSESLDSFISIFSPKEQPSSTTAGGYSKEFQAMLDSLEEEENSEDGGGGGPAPERKRRLRLDQVKALERHFEVENKLEPDRKLKIAAELELEPRQVTIWFQNRRARWKTKQLERDYGVLKVNYDALKLDYDVLEKQNTSLASKLRELREKVSRESEEMKIQREFTAIDNCSATSMMNCFEISNQREFMKATNEEQSLFNAEETCNFCSVDQAPSLHWGTVEEQRRRSLEITI</sequence>
<protein>
    <recommendedName>
        <fullName evidence="10">Homeobox-leucine zipper protein</fullName>
    </recommendedName>
    <alternativeName>
        <fullName evidence="10">HD-ZIP protein</fullName>
    </alternativeName>
    <alternativeName>
        <fullName evidence="10">Homeodomain transcription factor</fullName>
    </alternativeName>
</protein>
<dbReference type="InterPro" id="IPR045224">
    <property type="entry name" value="HDZip_class_I_plant"/>
</dbReference>
<dbReference type="GeneID" id="111023462"/>
<evidence type="ECO:0000256" key="7">
    <source>
        <dbReference type="ARBA" id="ARBA00025748"/>
    </source>
</evidence>
<dbReference type="InterPro" id="IPR009057">
    <property type="entry name" value="Homeodomain-like_sf"/>
</dbReference>
<keyword evidence="4 8" id="KW-0371">Homeobox</keyword>
<keyword evidence="2 10" id="KW-0805">Transcription regulation</keyword>
<evidence type="ECO:0000313" key="16">
    <source>
        <dbReference type="RefSeq" id="XP_022156672.1"/>
    </source>
</evidence>
<dbReference type="PANTHER" id="PTHR24326:SF535">
    <property type="entry name" value="HOMEOBOX-LEUCINE ZIPPER PROTEIN"/>
    <property type="match status" value="1"/>
</dbReference>
<evidence type="ECO:0000256" key="2">
    <source>
        <dbReference type="ARBA" id="ARBA00023015"/>
    </source>
</evidence>
<dbReference type="GO" id="GO:0000981">
    <property type="term" value="F:DNA-binding transcription factor activity, RNA polymerase II-specific"/>
    <property type="evidence" value="ECO:0007669"/>
    <property type="project" value="UniProtKB-UniRule"/>
</dbReference>
<dbReference type="PANTHER" id="PTHR24326">
    <property type="entry name" value="HOMEOBOX-LEUCINE ZIPPER PROTEIN"/>
    <property type="match status" value="1"/>
</dbReference>
<dbReference type="KEGG" id="mcha:111023462"/>
<evidence type="ECO:0000259" key="13">
    <source>
        <dbReference type="PROSITE" id="PS50071"/>
    </source>
</evidence>
<dbReference type="GO" id="GO:0043565">
    <property type="term" value="F:sequence-specific DNA binding"/>
    <property type="evidence" value="ECO:0007669"/>
    <property type="project" value="InterPro"/>
</dbReference>
<dbReference type="RefSeq" id="XP_022156672.1">
    <property type="nucleotide sequence ID" value="XM_022300980.1"/>
</dbReference>
<dbReference type="InterPro" id="IPR017970">
    <property type="entry name" value="Homeobox_CS"/>
</dbReference>
<dbReference type="InterPro" id="IPR001356">
    <property type="entry name" value="HD"/>
</dbReference>
<feature type="coiled-coil region" evidence="11">
    <location>
        <begin position="135"/>
        <end position="166"/>
    </location>
</feature>
<dbReference type="PROSITE" id="PS00027">
    <property type="entry name" value="HOMEOBOX_1"/>
    <property type="match status" value="1"/>
</dbReference>
<dbReference type="OrthoDB" id="6159439at2759"/>
<organism evidence="14 16">
    <name type="scientific">Momordica charantia</name>
    <name type="common">Bitter gourd</name>
    <name type="synonym">Balsam pear</name>
    <dbReference type="NCBI Taxonomy" id="3673"/>
    <lineage>
        <taxon>Eukaryota</taxon>
        <taxon>Viridiplantae</taxon>
        <taxon>Streptophyta</taxon>
        <taxon>Embryophyta</taxon>
        <taxon>Tracheophyta</taxon>
        <taxon>Spermatophyta</taxon>
        <taxon>Magnoliopsida</taxon>
        <taxon>eudicotyledons</taxon>
        <taxon>Gunneridae</taxon>
        <taxon>Pentapetalae</taxon>
        <taxon>rosids</taxon>
        <taxon>fabids</taxon>
        <taxon>Cucurbitales</taxon>
        <taxon>Cucurbitaceae</taxon>
        <taxon>Momordiceae</taxon>
        <taxon>Momordica</taxon>
    </lineage>
</organism>
<feature type="DNA-binding region" description="Homeobox" evidence="8">
    <location>
        <begin position="57"/>
        <end position="116"/>
    </location>
</feature>
<evidence type="ECO:0000313" key="15">
    <source>
        <dbReference type="RefSeq" id="XP_022156620.1"/>
    </source>
</evidence>
<evidence type="ECO:0000256" key="4">
    <source>
        <dbReference type="ARBA" id="ARBA00023155"/>
    </source>
</evidence>
<dbReference type="CDD" id="cd00086">
    <property type="entry name" value="homeodomain"/>
    <property type="match status" value="1"/>
</dbReference>
<feature type="region of interest" description="Disordered" evidence="12">
    <location>
        <begin position="15"/>
        <end position="62"/>
    </location>
</feature>
<evidence type="ECO:0000256" key="8">
    <source>
        <dbReference type="PROSITE-ProRule" id="PRU00108"/>
    </source>
</evidence>
<evidence type="ECO:0000256" key="6">
    <source>
        <dbReference type="ARBA" id="ARBA00023242"/>
    </source>
</evidence>
<dbReference type="SUPFAM" id="SSF46689">
    <property type="entry name" value="Homeodomain-like"/>
    <property type="match status" value="1"/>
</dbReference>
<dbReference type="Pfam" id="PF00046">
    <property type="entry name" value="Homeodomain"/>
    <property type="match status" value="1"/>
</dbReference>
<keyword evidence="6 8" id="KW-0539">Nucleus</keyword>
<accession>A0A6J1DSK6</accession>
<dbReference type="RefSeq" id="XP_022156620.1">
    <property type="nucleotide sequence ID" value="XM_022300928.1"/>
</dbReference>
<dbReference type="Gene3D" id="1.10.10.60">
    <property type="entry name" value="Homeodomain-like"/>
    <property type="match status" value="1"/>
</dbReference>
<comment type="similarity">
    <text evidence="7 10">Belongs to the HD-ZIP homeobox family. Class I subfamily.</text>
</comment>
<reference evidence="15 16" key="1">
    <citation type="submission" date="2025-04" db="UniProtKB">
        <authorList>
            <consortium name="RefSeq"/>
        </authorList>
    </citation>
    <scope>IDENTIFICATION</scope>
    <source>
        <strain evidence="15 16">OHB3-1</strain>
    </source>
</reference>
<evidence type="ECO:0000313" key="14">
    <source>
        <dbReference type="Proteomes" id="UP000504603"/>
    </source>
</evidence>
<keyword evidence="14" id="KW-1185">Reference proteome</keyword>
<dbReference type="GO" id="GO:0005634">
    <property type="term" value="C:nucleus"/>
    <property type="evidence" value="ECO:0007669"/>
    <property type="project" value="UniProtKB-SubCell"/>
</dbReference>
<evidence type="ECO:0000256" key="10">
    <source>
        <dbReference type="RuleBase" id="RU369038"/>
    </source>
</evidence>
<comment type="function">
    <text evidence="10">Transcription factor.</text>
</comment>
<evidence type="ECO:0000256" key="11">
    <source>
        <dbReference type="SAM" id="Coils"/>
    </source>
</evidence>
<evidence type="ECO:0000256" key="5">
    <source>
        <dbReference type="ARBA" id="ARBA00023163"/>
    </source>
</evidence>